<sequence>MVAHILLKVPLDFLSFRNPFALHDSEWLTGMDLAPPQIMKDAGLPVSLTPDPSPRGRGEVRESLTRLSH</sequence>
<proteinExistence type="predicted"/>
<dbReference type="Proteomes" id="UP000199169">
    <property type="component" value="Unassembled WGS sequence"/>
</dbReference>
<evidence type="ECO:0000256" key="1">
    <source>
        <dbReference type="SAM" id="MobiDB-lite"/>
    </source>
</evidence>
<evidence type="ECO:0000313" key="3">
    <source>
        <dbReference type="Proteomes" id="UP000199169"/>
    </source>
</evidence>
<gene>
    <name evidence="2" type="ORF">ACCAA_510054</name>
</gene>
<feature type="region of interest" description="Disordered" evidence="1">
    <location>
        <begin position="42"/>
        <end position="69"/>
    </location>
</feature>
<name>A0A1A8XTY9_9PROT</name>
<dbReference type="EMBL" id="FLQX01000129">
    <property type="protein sequence ID" value="SBT08017.1"/>
    <property type="molecule type" value="Genomic_DNA"/>
</dbReference>
<reference evidence="2 3" key="1">
    <citation type="submission" date="2016-06" db="EMBL/GenBank/DDBJ databases">
        <authorList>
            <person name="Kjaerup R.B."/>
            <person name="Dalgaard T.S."/>
            <person name="Juul-Madsen H.R."/>
        </authorList>
    </citation>
    <scope>NUCLEOTIDE SEQUENCE [LARGE SCALE GENOMIC DNA]</scope>
    <source>
        <strain evidence="2">3</strain>
    </source>
</reference>
<feature type="compositionally biased region" description="Basic and acidic residues" evidence="1">
    <location>
        <begin position="54"/>
        <end position="69"/>
    </location>
</feature>
<organism evidence="2 3">
    <name type="scientific">Candidatus Accumulibacter aalborgensis</name>
    <dbReference type="NCBI Taxonomy" id="1860102"/>
    <lineage>
        <taxon>Bacteria</taxon>
        <taxon>Pseudomonadati</taxon>
        <taxon>Pseudomonadota</taxon>
        <taxon>Betaproteobacteria</taxon>
        <taxon>Candidatus Accumulibacter</taxon>
    </lineage>
</organism>
<evidence type="ECO:0000313" key="2">
    <source>
        <dbReference type="EMBL" id="SBT08017.1"/>
    </source>
</evidence>
<dbReference type="STRING" id="1860102.ACCAA_510054"/>
<protein>
    <submittedName>
        <fullName evidence="2">Uncharacterized protein</fullName>
    </submittedName>
</protein>
<keyword evidence="3" id="KW-1185">Reference proteome</keyword>
<dbReference type="AlphaFoldDB" id="A0A1A8XTY9"/>
<accession>A0A1A8XTY9</accession>